<dbReference type="AlphaFoldDB" id="A0A2T1NEN6"/>
<protein>
    <submittedName>
        <fullName evidence="1">Uncharacterized protein</fullName>
    </submittedName>
</protein>
<keyword evidence="2" id="KW-1185">Reference proteome</keyword>
<gene>
    <name evidence="1" type="ORF">C7H52_06370</name>
</gene>
<evidence type="ECO:0000313" key="2">
    <source>
        <dbReference type="Proteomes" id="UP000238426"/>
    </source>
</evidence>
<sequence>MNNKNNILDLSKFDKIEDIIFYDEPILTHLKKNEENYLMYLVDTVEDTDIYLIYKIQESELYSYLTSNISLYELFSKNSNPIFKIKQNFNGEVIESNVVFIENIDEKYLPISNSFLEFKPSEKSYYKKFIENYNNNIYLEKLRNEAFYVKFSSNSAMYGDTIGLIELSNDFLTKISSSFKSFIKADFNVNFREKITDKVALRKTISAIQEYLDYRIVDLNFGSFEMGLAVDTVMKKSIEDKEVNKWATNIGFKFKNIVLDNNFDSEELDAISNSYSKKERREIFKPIYDISNNPNYRLQIKDRKTEKYSNIKFKSSKEREILIPNIPVEENKISKDLQIVQITTVLDKNKNTKTVKVIEDLFSTKQDVEYIIDNTRFEKNGLYLDKDISFKVHIKTESGLIHVSTRIGEIGIHKIYDTDNLDDILNNFTKIIHSRVII</sequence>
<name>A0A2T1NEN6_9FLAO</name>
<comment type="caution">
    <text evidence="1">The sequence shown here is derived from an EMBL/GenBank/DDBJ whole genome shotgun (WGS) entry which is preliminary data.</text>
</comment>
<organism evidence="1 2">
    <name type="scientific">Aurantibacter aestuarii</name>
    <dbReference type="NCBI Taxonomy" id="1266046"/>
    <lineage>
        <taxon>Bacteria</taxon>
        <taxon>Pseudomonadati</taxon>
        <taxon>Bacteroidota</taxon>
        <taxon>Flavobacteriia</taxon>
        <taxon>Flavobacteriales</taxon>
        <taxon>Flavobacteriaceae</taxon>
        <taxon>Aurantibacter</taxon>
    </lineage>
</organism>
<evidence type="ECO:0000313" key="1">
    <source>
        <dbReference type="EMBL" id="PSG90894.1"/>
    </source>
</evidence>
<proteinExistence type="predicted"/>
<dbReference type="OrthoDB" id="1328932at2"/>
<dbReference type="EMBL" id="PXOQ01000007">
    <property type="protein sequence ID" value="PSG90894.1"/>
    <property type="molecule type" value="Genomic_DNA"/>
</dbReference>
<accession>A0A2T1NEN6</accession>
<dbReference type="RefSeq" id="WP_106463035.1">
    <property type="nucleotide sequence ID" value="NZ_PXOQ01000007.1"/>
</dbReference>
<reference evidence="1 2" key="1">
    <citation type="submission" date="2018-03" db="EMBL/GenBank/DDBJ databases">
        <title>Mesoflavibacter sp. HG37 and Mesoflavibacter sp. HG96 sp.nov., two marine bacteria isolated from seawater of Western Pacific Ocean.</title>
        <authorList>
            <person name="Cheng H."/>
            <person name="Wu Y.-H."/>
            <person name="Guo L.-L."/>
            <person name="Xu X.-W."/>
        </authorList>
    </citation>
    <scope>NUCLEOTIDE SEQUENCE [LARGE SCALE GENOMIC DNA]</scope>
    <source>
        <strain evidence="1 2">KCTC 32269</strain>
    </source>
</reference>
<dbReference type="Proteomes" id="UP000238426">
    <property type="component" value="Unassembled WGS sequence"/>
</dbReference>